<keyword evidence="3" id="KW-0378">Hydrolase</keyword>
<dbReference type="EC" id="3.-.-.-" evidence="3"/>
<dbReference type="PANTHER" id="PTHR43283">
    <property type="entry name" value="BETA-LACTAMASE-RELATED"/>
    <property type="match status" value="1"/>
</dbReference>
<evidence type="ECO:0000256" key="1">
    <source>
        <dbReference type="SAM" id="SignalP"/>
    </source>
</evidence>
<accession>A0ABV6IAS2</accession>
<dbReference type="InterPro" id="IPR012338">
    <property type="entry name" value="Beta-lactam/transpept-like"/>
</dbReference>
<dbReference type="EMBL" id="JBHLXJ010000003">
    <property type="protein sequence ID" value="MFC0348916.1"/>
    <property type="molecule type" value="Genomic_DNA"/>
</dbReference>
<proteinExistence type="predicted"/>
<dbReference type="Gene3D" id="3.40.710.10">
    <property type="entry name" value="DD-peptidase/beta-lactamase superfamily"/>
    <property type="match status" value="1"/>
</dbReference>
<dbReference type="Proteomes" id="UP001589844">
    <property type="component" value="Unassembled WGS sequence"/>
</dbReference>
<dbReference type="InterPro" id="IPR050789">
    <property type="entry name" value="Diverse_Enzym_Activities"/>
</dbReference>
<feature type="chain" id="PRO_5045061427" evidence="1">
    <location>
        <begin position="25"/>
        <end position="354"/>
    </location>
</feature>
<dbReference type="SUPFAM" id="SSF56601">
    <property type="entry name" value="beta-lactamase/transpeptidase-like"/>
    <property type="match status" value="1"/>
</dbReference>
<dbReference type="PANTHER" id="PTHR43283:SF18">
    <property type="match status" value="1"/>
</dbReference>
<dbReference type="RefSeq" id="WP_390210162.1">
    <property type="nucleotide sequence ID" value="NZ_JBHLXJ010000003.1"/>
</dbReference>
<evidence type="ECO:0000313" key="4">
    <source>
        <dbReference type="Proteomes" id="UP001589844"/>
    </source>
</evidence>
<keyword evidence="1" id="KW-0732">Signal</keyword>
<sequence length="354" mass="39752">MLIMIERLCYSLVLMLALTANVHAGVSTSNEIDRYVREMQEAHRIPGLALAIVKEGKLIHRANYGLANIEFLVPVSDDAVFPLFSTTKIFSVVAVHQLIEQGKLSLDSKLADFLNDLPEAWREVKIKHLLSHSSGLPDILAYENLPEVEAQQTVYAQAIIFKPGAQFDYNQTNYWLLNRIFQKLLGQSLSTHILENQFAGTQASVFFEGNHLAVMPNFSSGYNNTADKLTKRNWHFPQYNYGAAGLNLSMDAFLNWNKKLDEGGLLTSTSMTNLRQAFLYAQPRKFTHGWDLIELNGVATYGFTGGMATAFRQVPQKKMTLILLANAMFIHTAQRPSLEAIVNRLLLMAESLPQ</sequence>
<reference evidence="3 4" key="1">
    <citation type="submission" date="2024-09" db="EMBL/GenBank/DDBJ databases">
        <authorList>
            <person name="Sun Q."/>
            <person name="Mori K."/>
        </authorList>
    </citation>
    <scope>NUCLEOTIDE SEQUENCE [LARGE SCALE GENOMIC DNA]</scope>
    <source>
        <strain evidence="3 4">CCM 8677</strain>
    </source>
</reference>
<evidence type="ECO:0000313" key="3">
    <source>
        <dbReference type="EMBL" id="MFC0348916.1"/>
    </source>
</evidence>
<organism evidence="3 4">
    <name type="scientific">Undibacterium danionis</name>
    <dbReference type="NCBI Taxonomy" id="1812100"/>
    <lineage>
        <taxon>Bacteria</taxon>
        <taxon>Pseudomonadati</taxon>
        <taxon>Pseudomonadota</taxon>
        <taxon>Betaproteobacteria</taxon>
        <taxon>Burkholderiales</taxon>
        <taxon>Oxalobacteraceae</taxon>
        <taxon>Undibacterium</taxon>
    </lineage>
</organism>
<dbReference type="Pfam" id="PF00144">
    <property type="entry name" value="Beta-lactamase"/>
    <property type="match status" value="1"/>
</dbReference>
<dbReference type="GO" id="GO:0016787">
    <property type="term" value="F:hydrolase activity"/>
    <property type="evidence" value="ECO:0007669"/>
    <property type="project" value="UniProtKB-KW"/>
</dbReference>
<dbReference type="InterPro" id="IPR001466">
    <property type="entry name" value="Beta-lactam-related"/>
</dbReference>
<comment type="caution">
    <text evidence="3">The sequence shown here is derived from an EMBL/GenBank/DDBJ whole genome shotgun (WGS) entry which is preliminary data.</text>
</comment>
<gene>
    <name evidence="3" type="ORF">ACFFJH_03780</name>
</gene>
<name>A0ABV6IAS2_9BURK</name>
<feature type="domain" description="Beta-lactamase-related" evidence="2">
    <location>
        <begin position="32"/>
        <end position="329"/>
    </location>
</feature>
<evidence type="ECO:0000259" key="2">
    <source>
        <dbReference type="Pfam" id="PF00144"/>
    </source>
</evidence>
<keyword evidence="4" id="KW-1185">Reference proteome</keyword>
<feature type="signal peptide" evidence="1">
    <location>
        <begin position="1"/>
        <end position="24"/>
    </location>
</feature>
<protein>
    <submittedName>
        <fullName evidence="3">Serine hydrolase domain-containing protein</fullName>
        <ecNumber evidence="3">3.-.-.-</ecNumber>
    </submittedName>
</protein>